<organism evidence="3 4">
    <name type="scientific">Cladonia borealis</name>
    <dbReference type="NCBI Taxonomy" id="184061"/>
    <lineage>
        <taxon>Eukaryota</taxon>
        <taxon>Fungi</taxon>
        <taxon>Dikarya</taxon>
        <taxon>Ascomycota</taxon>
        <taxon>Pezizomycotina</taxon>
        <taxon>Lecanoromycetes</taxon>
        <taxon>OSLEUM clade</taxon>
        <taxon>Lecanoromycetidae</taxon>
        <taxon>Lecanorales</taxon>
        <taxon>Lecanorineae</taxon>
        <taxon>Cladoniaceae</taxon>
        <taxon>Cladonia</taxon>
    </lineage>
</organism>
<name>A0AA39QTK3_9LECA</name>
<gene>
    <name evidence="3" type="ORF">JMJ35_009218</name>
</gene>
<keyword evidence="1" id="KW-1133">Transmembrane helix</keyword>
<keyword evidence="1" id="KW-0812">Transmembrane</keyword>
<dbReference type="Proteomes" id="UP001166286">
    <property type="component" value="Unassembled WGS sequence"/>
</dbReference>
<feature type="signal peptide" evidence="2">
    <location>
        <begin position="1"/>
        <end position="17"/>
    </location>
</feature>
<sequence>MRTFAVAAALLATTVTAFPIPNRRLPCGSKGASKTGLLDLPTASHTLEHQQYFESPRLGKPLQVAVTIEVPRDVALSEAESGKLPGMLSPVVYLLSPVVYLLSPVVYLLSPVVCLLFPVVLLSLILYLLTRLVYLLSTDVY</sequence>
<evidence type="ECO:0000313" key="4">
    <source>
        <dbReference type="Proteomes" id="UP001166286"/>
    </source>
</evidence>
<evidence type="ECO:0000256" key="2">
    <source>
        <dbReference type="SAM" id="SignalP"/>
    </source>
</evidence>
<reference evidence="3" key="1">
    <citation type="submission" date="2023-03" db="EMBL/GenBank/DDBJ databases">
        <title>Complete genome of Cladonia borealis.</title>
        <authorList>
            <person name="Park H."/>
        </authorList>
    </citation>
    <scope>NUCLEOTIDE SEQUENCE</scope>
    <source>
        <strain evidence="3">ANT050790</strain>
    </source>
</reference>
<keyword evidence="1" id="KW-0472">Membrane</keyword>
<proteinExistence type="predicted"/>
<keyword evidence="2" id="KW-0732">Signal</keyword>
<accession>A0AA39QTK3</accession>
<evidence type="ECO:0000313" key="3">
    <source>
        <dbReference type="EMBL" id="KAK0508134.1"/>
    </source>
</evidence>
<comment type="caution">
    <text evidence="3">The sequence shown here is derived from an EMBL/GenBank/DDBJ whole genome shotgun (WGS) entry which is preliminary data.</text>
</comment>
<evidence type="ECO:0000256" key="1">
    <source>
        <dbReference type="SAM" id="Phobius"/>
    </source>
</evidence>
<protein>
    <submittedName>
        <fullName evidence="3">Uncharacterized protein</fullName>
    </submittedName>
</protein>
<dbReference type="EMBL" id="JAFEKC020000021">
    <property type="protein sequence ID" value="KAK0508134.1"/>
    <property type="molecule type" value="Genomic_DNA"/>
</dbReference>
<keyword evidence="4" id="KW-1185">Reference proteome</keyword>
<feature type="transmembrane region" description="Helical" evidence="1">
    <location>
        <begin position="116"/>
        <end position="136"/>
    </location>
</feature>
<feature type="transmembrane region" description="Helical" evidence="1">
    <location>
        <begin position="91"/>
        <end position="109"/>
    </location>
</feature>
<feature type="chain" id="PRO_5041266748" evidence="2">
    <location>
        <begin position="18"/>
        <end position="141"/>
    </location>
</feature>
<dbReference type="AlphaFoldDB" id="A0AA39QTK3"/>